<dbReference type="Pfam" id="PF12005">
    <property type="entry name" value="DUF3499"/>
    <property type="match status" value="1"/>
</dbReference>
<evidence type="ECO:0000256" key="1">
    <source>
        <dbReference type="SAM" id="MobiDB-lite"/>
    </source>
</evidence>
<evidence type="ECO:0000313" key="3">
    <source>
        <dbReference type="Proteomes" id="UP000815698"/>
    </source>
</evidence>
<sequence length="125" mass="13396">MDVVSARSCSKSSCSQPAVATLTFVYADSTAVIGPLSRESEPHTYDLCASHAASFTAPRGWTVVTAPAPLEPEDDVLALARALADEPEAKPSYEDVGHRAGKQASDPRPQGRRRLTLVKDESDER</sequence>
<proteinExistence type="predicted"/>
<keyword evidence="3" id="KW-1185">Reference proteome</keyword>
<evidence type="ECO:0008006" key="4">
    <source>
        <dbReference type="Google" id="ProtNLM"/>
    </source>
</evidence>
<evidence type="ECO:0000313" key="2">
    <source>
        <dbReference type="EMBL" id="ATH96285.1"/>
    </source>
</evidence>
<accession>A0ABN5DMA3</accession>
<name>A0ABN5DMA3_9MICO</name>
<protein>
    <recommendedName>
        <fullName evidence="4">DUF3499 domain-containing protein</fullName>
    </recommendedName>
</protein>
<organism evidence="2 3">
    <name type="scientific">Dermabacter jinjuensis</name>
    <dbReference type="NCBI Taxonomy" id="1667168"/>
    <lineage>
        <taxon>Bacteria</taxon>
        <taxon>Bacillati</taxon>
        <taxon>Actinomycetota</taxon>
        <taxon>Actinomycetes</taxon>
        <taxon>Micrococcales</taxon>
        <taxon>Dermabacteraceae</taxon>
        <taxon>Dermabacter</taxon>
    </lineage>
</organism>
<reference evidence="2 3" key="1">
    <citation type="journal article" date="2016" name="Int. J. Syst. Evol. Microbiol.">
        <title>Dermabacter jinjuensis sp. nov., a novel species of the genus Dermabacter isolated from a clinical specimen.</title>
        <authorList>
            <person name="Park Y.K."/>
            <person name="Lee K.M."/>
            <person name="Lee W.K."/>
            <person name="Cho M.J."/>
            <person name="Lee H.S."/>
            <person name="Cho Y.G."/>
            <person name="Lee Y.C."/>
            <person name="Lee W.K."/>
            <person name="Seong W.K."/>
            <person name="Hwang K.J."/>
        </authorList>
    </citation>
    <scope>NUCLEOTIDE SEQUENCE [LARGE SCALE GENOMIC DNA]</scope>
    <source>
        <strain evidence="2 3">32T</strain>
    </source>
</reference>
<dbReference type="InterPro" id="IPR021888">
    <property type="entry name" value="DUF3499"/>
</dbReference>
<dbReference type="EMBL" id="CP023482">
    <property type="protein sequence ID" value="ATH96285.1"/>
    <property type="molecule type" value="Genomic_DNA"/>
</dbReference>
<feature type="compositionally biased region" description="Basic and acidic residues" evidence="1">
    <location>
        <begin position="87"/>
        <end position="98"/>
    </location>
</feature>
<feature type="region of interest" description="Disordered" evidence="1">
    <location>
        <begin position="87"/>
        <end position="125"/>
    </location>
</feature>
<dbReference type="RefSeq" id="WP_096882722.1">
    <property type="nucleotide sequence ID" value="NZ_CP023482.1"/>
</dbReference>
<dbReference type="Proteomes" id="UP000815698">
    <property type="component" value="Chromosome"/>
</dbReference>
<gene>
    <name evidence="2" type="ORF">COP05_03625</name>
</gene>